<dbReference type="InterPro" id="IPR001036">
    <property type="entry name" value="Acrflvin-R"/>
</dbReference>
<dbReference type="Gene3D" id="3.30.70.1320">
    <property type="entry name" value="Multidrug efflux transporter AcrB pore domain like"/>
    <property type="match status" value="1"/>
</dbReference>
<feature type="transmembrane region" description="Helical" evidence="1">
    <location>
        <begin position="908"/>
        <end position="933"/>
    </location>
</feature>
<feature type="transmembrane region" description="Helical" evidence="1">
    <location>
        <begin position="537"/>
        <end position="557"/>
    </location>
</feature>
<keyword evidence="3" id="KW-1185">Reference proteome</keyword>
<organism evidence="2 3">
    <name type="scientific">Amazonocrinis nigriterrae CENA67</name>
    <dbReference type="NCBI Taxonomy" id="2794033"/>
    <lineage>
        <taxon>Bacteria</taxon>
        <taxon>Bacillati</taxon>
        <taxon>Cyanobacteriota</taxon>
        <taxon>Cyanophyceae</taxon>
        <taxon>Nostocales</taxon>
        <taxon>Nostocaceae</taxon>
        <taxon>Amazonocrinis</taxon>
        <taxon>Amazonocrinis nigriterrae</taxon>
    </lineage>
</organism>
<comment type="caution">
    <text evidence="2">The sequence shown here is derived from an EMBL/GenBank/DDBJ whole genome shotgun (WGS) entry which is preliminary data.</text>
</comment>
<dbReference type="Gene3D" id="3.30.2090.10">
    <property type="entry name" value="Multidrug efflux transporter AcrB TolC docking domain, DN and DC subdomains"/>
    <property type="match status" value="2"/>
</dbReference>
<evidence type="ECO:0000313" key="2">
    <source>
        <dbReference type="EMBL" id="MBH8563891.1"/>
    </source>
</evidence>
<feature type="transmembrane region" description="Helical" evidence="1">
    <location>
        <begin position="432"/>
        <end position="454"/>
    </location>
</feature>
<dbReference type="EMBL" id="JAECZC010000030">
    <property type="protein sequence ID" value="MBH8563891.1"/>
    <property type="molecule type" value="Genomic_DNA"/>
</dbReference>
<dbReference type="Gene3D" id="3.30.70.1430">
    <property type="entry name" value="Multidrug efflux transporter AcrB pore domain"/>
    <property type="match status" value="2"/>
</dbReference>
<feature type="transmembrane region" description="Helical" evidence="1">
    <location>
        <begin position="339"/>
        <end position="354"/>
    </location>
</feature>
<dbReference type="SUPFAM" id="SSF82693">
    <property type="entry name" value="Multidrug efflux transporter AcrB pore domain, PN1, PN2, PC1 and PC2 subdomains"/>
    <property type="match status" value="3"/>
</dbReference>
<keyword evidence="1" id="KW-0812">Transmembrane</keyword>
<feature type="transmembrane region" description="Helical" evidence="1">
    <location>
        <begin position="852"/>
        <end position="875"/>
    </location>
</feature>
<accession>A0A8J7HQ58</accession>
<reference evidence="2 3" key="1">
    <citation type="journal article" date="2021" name="Int. J. Syst. Evol. Microbiol.">
        <title>Amazonocrinis nigriterrae gen. nov., sp. nov., Atlanticothrix silvestris gen. nov., sp. nov. and Dendronalium phyllosphericum gen. nov., sp. nov., nostocacean cyanobacteria from Brazilian environments.</title>
        <authorList>
            <person name="Alvarenga D.O."/>
            <person name="Andreote A.P.D."/>
            <person name="Branco L.H.Z."/>
            <person name="Delbaje E."/>
            <person name="Cruz R.B."/>
            <person name="Varani A.M."/>
            <person name="Fiore M.F."/>
        </authorList>
    </citation>
    <scope>NUCLEOTIDE SEQUENCE [LARGE SCALE GENOMIC DNA]</scope>
    <source>
        <strain evidence="2 3">CENA67</strain>
    </source>
</reference>
<dbReference type="GO" id="GO:0042910">
    <property type="term" value="F:xenobiotic transmembrane transporter activity"/>
    <property type="evidence" value="ECO:0007669"/>
    <property type="project" value="TreeGrafter"/>
</dbReference>
<evidence type="ECO:0000313" key="3">
    <source>
        <dbReference type="Proteomes" id="UP000632766"/>
    </source>
</evidence>
<dbReference type="RefSeq" id="WP_198125753.1">
    <property type="nucleotide sequence ID" value="NZ_JAECZC010000030.1"/>
</dbReference>
<feature type="transmembrane region" description="Helical" evidence="1">
    <location>
        <begin position="882"/>
        <end position="902"/>
    </location>
</feature>
<dbReference type="GO" id="GO:0005886">
    <property type="term" value="C:plasma membrane"/>
    <property type="evidence" value="ECO:0007669"/>
    <property type="project" value="TreeGrafter"/>
</dbReference>
<gene>
    <name evidence="2" type="ORF">I8748_17140</name>
</gene>
<dbReference type="AlphaFoldDB" id="A0A8J7HQ58"/>
<feature type="transmembrane region" description="Helical" evidence="1">
    <location>
        <begin position="361"/>
        <end position="382"/>
    </location>
</feature>
<dbReference type="Proteomes" id="UP000632766">
    <property type="component" value="Unassembled WGS sequence"/>
</dbReference>
<sequence length="1039" mass="111990">MSFNISAWSIKKPVPTILLFLILTVVGWFSFISLGIDTNPNIDVPAVSVTVTQPGAGPAELESQMTKKIEDAVAGLGNIDNMISTVSDGSSRTTINFVLGTNSDRATNDVRNAIAQIRQSLPQDINDPIVQRLDFAGGPIITYAVKSDQRSVEELSNLVDQTISRALLAVKGVAQIKRVGGVDREIRINLHPDRLQSLGITATQVNDQIRALNINLPGGRAEVGGSEQSIRTLGSAKSVNVLQTYEILLPQGGSVPLSSLGTVEDKFADVRQAARLNNQPVVAFQVLRSTGSVTVTVEEGVKAAVAQLQKTLPPDVRLDLIFTRADVVRQSYDSTIDELIQASVLAILVILLFLRDWRATLITAVALPLSMIPTFAVQQALGYTLNNMTLLALALAVGNLVDDAVVEIENMERHMAMGKSPWQAAFESSDEVGLAVMASSATIIAVFLPVAFMGGIPGQFFQPFGVTVAVSTIFSTLVARMITPMMGAYLLKQKQQTPSSHAKMRLAKLLNLKSGVQRQRGFQPYKWLLLSALRHRLTTIAIALAFFIASLMLVPLIPKGFVDEGDFGISTIAIELPPGSTLEDVNKVATQTTDLIRNNPVVESVLATEEINTATLTVQLKPKSQRRISQKQFQEETRPLFEQIPGARISFQSQSPGDSRKGLSIVLRSENPQALYQTADALEKQMRDISGLVEVSSTASLVKPEIVVIPNPQRAADLGVTVSAIARTASLATIGDNDANLAKFNLSDRQIPIRVQIDPQARTNINTLKNLQVPSQNGSLVPLLAVADIRFGSGPATINRYDRARQVAVEANLQGISLGEAVQAVNNLPALQNLPPGVAQQPSGSAKIMQDIFTRFGGALALAVMCIYAILVLLYNNFLHPVSIMAALPFCLGGALVGLMVAQKPLGIYALIGIVLLLGIVTKNSILLVDYTIINMQEGKSQRHALIEAGVSRLRPIMMTSLATIAGTLPLALGIGTGSEVRQPMGIAIMGGFTTSTLLTLIVVPVIFTYFDDFQNWILNTLRYGFRKQRSPHSAEELN</sequence>
<feature type="transmembrane region" description="Helical" evidence="1">
    <location>
        <begin position="987"/>
        <end position="1011"/>
    </location>
</feature>
<dbReference type="SUPFAM" id="SSF82866">
    <property type="entry name" value="Multidrug efflux transporter AcrB transmembrane domain"/>
    <property type="match status" value="2"/>
</dbReference>
<dbReference type="Gene3D" id="3.30.70.1440">
    <property type="entry name" value="Multidrug efflux transporter AcrB pore domain"/>
    <property type="match status" value="1"/>
</dbReference>
<dbReference type="PANTHER" id="PTHR32063">
    <property type="match status" value="1"/>
</dbReference>
<name>A0A8J7HQ58_9NOST</name>
<dbReference type="Gene3D" id="1.20.1640.10">
    <property type="entry name" value="Multidrug efflux transporter AcrB transmembrane domain"/>
    <property type="match status" value="2"/>
</dbReference>
<keyword evidence="1" id="KW-0472">Membrane</keyword>
<protein>
    <submittedName>
        <fullName evidence="2">Efflux RND transporter permease subunit</fullName>
    </submittedName>
</protein>
<dbReference type="PRINTS" id="PR00702">
    <property type="entry name" value="ACRIFLAVINRP"/>
</dbReference>
<dbReference type="SUPFAM" id="SSF82714">
    <property type="entry name" value="Multidrug efflux transporter AcrB TolC docking domain, DN and DC subdomains"/>
    <property type="match status" value="2"/>
</dbReference>
<feature type="transmembrane region" description="Helical" evidence="1">
    <location>
        <begin position="460"/>
        <end position="482"/>
    </location>
</feature>
<proteinExistence type="predicted"/>
<feature type="transmembrane region" description="Helical" evidence="1">
    <location>
        <begin position="954"/>
        <end position="975"/>
    </location>
</feature>
<keyword evidence="1" id="KW-1133">Transmembrane helix</keyword>
<dbReference type="InterPro" id="IPR027463">
    <property type="entry name" value="AcrB_DN_DC_subdom"/>
</dbReference>
<evidence type="ECO:0000256" key="1">
    <source>
        <dbReference type="SAM" id="Phobius"/>
    </source>
</evidence>
<dbReference type="PANTHER" id="PTHR32063:SF77">
    <property type="entry name" value="ACR FAMILY TRANSPORT PROTEIN"/>
    <property type="match status" value="1"/>
</dbReference>
<dbReference type="Pfam" id="PF00873">
    <property type="entry name" value="ACR_tran"/>
    <property type="match status" value="1"/>
</dbReference>